<geneLocation type="plasmid" evidence="3">
    <name>pNDM-CIT</name>
</geneLocation>
<name>J7FN73_CITFR</name>
<reference evidence="3" key="1">
    <citation type="journal article" date="2013" name="J. Antimicrob. Chemother.">
        <title>Complete sequencing of an IncHI1 plasmid encoding the carbapenemase NDM-1, the ArmA 16S RNA methylase and a resistance-nodulation-cell division/multidrug efflux pump.</title>
        <authorList>
            <person name="Dolejska M."/>
            <person name="Villa L."/>
            <person name="Poirel L."/>
            <person name="Nordmann P."/>
            <person name="Carattoli A."/>
        </authorList>
    </citation>
    <scope>NUCLEOTIDE SEQUENCE</scope>
    <source>
        <plasmid evidence="3">pNDM-CIT</plasmid>
    </source>
</reference>
<proteinExistence type="inferred from homology"/>
<dbReference type="SUPFAM" id="SSF68989">
    <property type="entry name" value="Hemolysin expression modulating protein HHA"/>
    <property type="match status" value="1"/>
</dbReference>
<keyword evidence="2" id="KW-0812">Transmembrane</keyword>
<evidence type="ECO:0000256" key="2">
    <source>
        <dbReference type="SAM" id="Phobius"/>
    </source>
</evidence>
<feature type="transmembrane region" description="Helical" evidence="2">
    <location>
        <begin position="44"/>
        <end position="69"/>
    </location>
</feature>
<dbReference type="EMBL" id="JX182975">
    <property type="protein sequence ID" value="AFP49086.1"/>
    <property type="molecule type" value="Genomic_DNA"/>
</dbReference>
<protein>
    <submittedName>
        <fullName evidence="3">Hemolysin expression modulating protein</fullName>
    </submittedName>
</protein>
<keyword evidence="2" id="KW-0472">Membrane</keyword>
<keyword evidence="3" id="KW-0614">Plasmid</keyword>
<evidence type="ECO:0000313" key="3">
    <source>
        <dbReference type="EMBL" id="AFP49086.1"/>
    </source>
</evidence>
<dbReference type="AlphaFoldDB" id="J7FN73"/>
<dbReference type="InterPro" id="IPR036666">
    <property type="entry name" value="HHA_sf"/>
</dbReference>
<organism evidence="3">
    <name type="scientific">Citrobacter freundii</name>
    <dbReference type="NCBI Taxonomy" id="546"/>
    <lineage>
        <taxon>Bacteria</taxon>
        <taxon>Pseudomonadati</taxon>
        <taxon>Pseudomonadota</taxon>
        <taxon>Gammaproteobacteria</taxon>
        <taxon>Enterobacterales</taxon>
        <taxon>Enterobacteriaceae</taxon>
        <taxon>Citrobacter</taxon>
        <taxon>Citrobacter freundii complex</taxon>
    </lineage>
</organism>
<sequence>MEIRLSRMVFQVRKIADEAHQLLVINFNRRQLLMEIVVCKPSGYWLAIHCVHLNTLFLFTAILALRYLLMNRFRATKKGGPPVQQRAGVIRQIVAKKIRFPEQIHIRLGYCTFAENNLRLTMSETKQAYLMKFRKCSSFDTLEKVFERLCEKNVGIVSLEISGAYDHRKAELTMKKLYDKVPASVWTLVRQ</sequence>
<dbReference type="InterPro" id="IPR007985">
    <property type="entry name" value="Hemolysn_expr_modulating_HHA"/>
</dbReference>
<comment type="similarity">
    <text evidence="1">Belongs to the Hha/YmoA/Cnu family.</text>
</comment>
<dbReference type="Gene3D" id="1.20.1280.40">
    <property type="entry name" value="HHA"/>
    <property type="match status" value="1"/>
</dbReference>
<dbReference type="Pfam" id="PF05321">
    <property type="entry name" value="HHA"/>
    <property type="match status" value="1"/>
</dbReference>
<keyword evidence="2" id="KW-1133">Transmembrane helix</keyword>
<evidence type="ECO:0000256" key="1">
    <source>
        <dbReference type="ARBA" id="ARBA00010526"/>
    </source>
</evidence>
<accession>J7FN73</accession>